<dbReference type="Proteomes" id="UP000175707">
    <property type="component" value="Unassembled WGS sequence"/>
</dbReference>
<comment type="caution">
    <text evidence="2">The sequence shown here is derived from an EMBL/GenBank/DDBJ whole genome shotgun (WGS) entry which is preliminary data.</text>
</comment>
<dbReference type="RefSeq" id="WP_070114040.1">
    <property type="nucleotide sequence ID" value="NZ_LZYE01000183.1"/>
</dbReference>
<protein>
    <submittedName>
        <fullName evidence="2">Uncharacterized protein</fullName>
    </submittedName>
</protein>
<dbReference type="EMBL" id="LZYE01000183">
    <property type="protein sequence ID" value="OFC35999.1"/>
    <property type="molecule type" value="Genomic_DNA"/>
</dbReference>
<proteinExistence type="predicted"/>
<dbReference type="AlphaFoldDB" id="A0A1E7YN25"/>
<evidence type="ECO:0000313" key="3">
    <source>
        <dbReference type="EMBL" id="OFC58625.1"/>
    </source>
</evidence>
<evidence type="ECO:0000256" key="1">
    <source>
        <dbReference type="SAM" id="MobiDB-lite"/>
    </source>
</evidence>
<dbReference type="EMBL" id="LZYH01000574">
    <property type="protein sequence ID" value="OFC58625.1"/>
    <property type="molecule type" value="Genomic_DNA"/>
</dbReference>
<evidence type="ECO:0000313" key="5">
    <source>
        <dbReference type="Proteomes" id="UP000175707"/>
    </source>
</evidence>
<dbReference type="Proteomes" id="UP000175616">
    <property type="component" value="Unassembled WGS sequence"/>
</dbReference>
<evidence type="ECO:0000313" key="4">
    <source>
        <dbReference type="Proteomes" id="UP000175616"/>
    </source>
</evidence>
<sequence length="178" mass="19385">MGLLDTGADSVPALGLGDGPRETYVPKPVLRRTDFPEPKRTVRDELLSCLRARPRSWSELTADLPQIQASALAVQLSVLIRESIIEIDAHGNYAPMPESARTAGRGLDGNPPSDRAQDGHAHLENENELKHLLVSLAQRALEFEARQEALAKAALADADAERQLRRAMEAKLLAAAVR</sequence>
<name>A0A1E7YN25_9PROT</name>
<evidence type="ECO:0000313" key="2">
    <source>
        <dbReference type="EMBL" id="OFC35999.1"/>
    </source>
</evidence>
<accession>A0A1E7YN25</accession>
<organism evidence="2 4">
    <name type="scientific">Acidithiobacillus caldus</name>
    <dbReference type="NCBI Taxonomy" id="33059"/>
    <lineage>
        <taxon>Bacteria</taxon>
        <taxon>Pseudomonadati</taxon>
        <taxon>Pseudomonadota</taxon>
        <taxon>Acidithiobacillia</taxon>
        <taxon>Acidithiobacillales</taxon>
        <taxon>Acidithiobacillaceae</taxon>
        <taxon>Acidithiobacillus</taxon>
    </lineage>
</organism>
<feature type="region of interest" description="Disordered" evidence="1">
    <location>
        <begin position="100"/>
        <end position="119"/>
    </location>
</feature>
<gene>
    <name evidence="2" type="ORF">BAE27_06815</name>
    <name evidence="3" type="ORF">BAE30_08990</name>
</gene>
<feature type="region of interest" description="Disordered" evidence="1">
    <location>
        <begin position="1"/>
        <end position="22"/>
    </location>
</feature>
<reference evidence="4 5" key="1">
    <citation type="submission" date="2016-06" db="EMBL/GenBank/DDBJ databases">
        <title>Gene turnover analysis identifies the evolutionary adaptation of the extremophile Acidithiobacillus caldus.</title>
        <authorList>
            <person name="Zhang X."/>
        </authorList>
    </citation>
    <scope>NUCLEOTIDE SEQUENCE [LARGE SCALE GENOMIC DNA]</scope>
    <source>
        <strain evidence="2 4">DX</strain>
        <strain evidence="3 5">S1</strain>
    </source>
</reference>